<reference evidence="5" key="1">
    <citation type="submission" date="2020-04" db="EMBL/GenBank/DDBJ databases">
        <authorList>
            <person name="Alioto T."/>
            <person name="Alioto T."/>
            <person name="Gomez Garrido J."/>
        </authorList>
    </citation>
    <scope>NUCLEOTIDE SEQUENCE</scope>
    <source>
        <strain evidence="5">A484AB</strain>
    </source>
</reference>
<keyword evidence="3" id="KW-0378">Hydrolase</keyword>
<comment type="similarity">
    <text evidence="1">Belongs to the peptidase C48 family.</text>
</comment>
<dbReference type="OrthoDB" id="5985686at2759"/>
<evidence type="ECO:0000313" key="6">
    <source>
        <dbReference type="Proteomes" id="UP001152795"/>
    </source>
</evidence>
<dbReference type="PANTHER" id="PTHR34718">
    <property type="entry name" value="PHD-TYPE DOMAIN-CONTAINING PROTEIN"/>
    <property type="match status" value="1"/>
</dbReference>
<evidence type="ECO:0000313" key="5">
    <source>
        <dbReference type="EMBL" id="CAB3978146.1"/>
    </source>
</evidence>
<feature type="non-terminal residue" evidence="5">
    <location>
        <position position="1"/>
    </location>
</feature>
<dbReference type="AlphaFoldDB" id="A0A6S7FQQ9"/>
<proteinExistence type="inferred from homology"/>
<dbReference type="Pfam" id="PF02902">
    <property type="entry name" value="Peptidase_C48"/>
    <property type="match status" value="1"/>
</dbReference>
<evidence type="ECO:0000256" key="1">
    <source>
        <dbReference type="ARBA" id="ARBA00005234"/>
    </source>
</evidence>
<dbReference type="Gene3D" id="3.40.395.10">
    <property type="entry name" value="Adenoviral Proteinase, Chain A"/>
    <property type="match status" value="1"/>
</dbReference>
<evidence type="ECO:0000256" key="2">
    <source>
        <dbReference type="ARBA" id="ARBA00022670"/>
    </source>
</evidence>
<dbReference type="PANTHER" id="PTHR34718:SF2">
    <property type="entry name" value="PHD-TYPE DOMAIN-CONTAINING PROTEIN"/>
    <property type="match status" value="1"/>
</dbReference>
<comment type="caution">
    <text evidence="5">The sequence shown here is derived from an EMBL/GenBank/DDBJ whole genome shotgun (WGS) entry which is preliminary data.</text>
</comment>
<feature type="region of interest" description="Disordered" evidence="4">
    <location>
        <begin position="31"/>
        <end position="63"/>
    </location>
</feature>
<dbReference type="GO" id="GO:0008234">
    <property type="term" value="F:cysteine-type peptidase activity"/>
    <property type="evidence" value="ECO:0007669"/>
    <property type="project" value="InterPro"/>
</dbReference>
<dbReference type="Proteomes" id="UP001152795">
    <property type="component" value="Unassembled WGS sequence"/>
</dbReference>
<sequence>DTSHYYYKKTVEMIKRCDRLKVPPHYFTKPREGICQPGKTNQTIKRNTDSQEKKGAITPTATQQSQVQATKEDEDIIMKNRWLTDVQIGKAQRLLKQQFPNVQGLQATTLCPLQQFDVMKGNFVQILHTGAKHWICISNIYCNEMNAIKIYDSMHLGVNTFTKTQIASILYIESADSIKIMVEPVTQQMNGSDCGIFAIAFAAALCHGQDPSKMIFQIPTSRPHLPKHLKASLLNPYGGNGVEKFISNPSTLKTINFAFFLSSSEMAEDL</sequence>
<protein>
    <submittedName>
        <fullName evidence="5">Chromatin modification-related YNG2</fullName>
    </submittedName>
</protein>
<keyword evidence="6" id="KW-1185">Reference proteome</keyword>
<feature type="compositionally biased region" description="Basic and acidic residues" evidence="4">
    <location>
        <begin position="46"/>
        <end position="55"/>
    </location>
</feature>
<gene>
    <name evidence="5" type="ORF">PACLA_8A020386</name>
</gene>
<keyword evidence="2" id="KW-0645">Protease</keyword>
<dbReference type="SUPFAM" id="SSF54001">
    <property type="entry name" value="Cysteine proteinases"/>
    <property type="match status" value="1"/>
</dbReference>
<dbReference type="GO" id="GO:0006508">
    <property type="term" value="P:proteolysis"/>
    <property type="evidence" value="ECO:0007669"/>
    <property type="project" value="UniProtKB-KW"/>
</dbReference>
<accession>A0A6S7FQQ9</accession>
<evidence type="ECO:0000256" key="4">
    <source>
        <dbReference type="SAM" id="MobiDB-lite"/>
    </source>
</evidence>
<evidence type="ECO:0000256" key="3">
    <source>
        <dbReference type="ARBA" id="ARBA00022801"/>
    </source>
</evidence>
<dbReference type="EMBL" id="CACRXK020000092">
    <property type="protein sequence ID" value="CAB3978146.1"/>
    <property type="molecule type" value="Genomic_DNA"/>
</dbReference>
<dbReference type="InterPro" id="IPR003653">
    <property type="entry name" value="Peptidase_C48_C"/>
</dbReference>
<name>A0A6S7FQQ9_PARCT</name>
<dbReference type="PROSITE" id="PS50600">
    <property type="entry name" value="ULP_PROTEASE"/>
    <property type="match status" value="1"/>
</dbReference>
<organism evidence="5 6">
    <name type="scientific">Paramuricea clavata</name>
    <name type="common">Red gorgonian</name>
    <name type="synonym">Violescent sea-whip</name>
    <dbReference type="NCBI Taxonomy" id="317549"/>
    <lineage>
        <taxon>Eukaryota</taxon>
        <taxon>Metazoa</taxon>
        <taxon>Cnidaria</taxon>
        <taxon>Anthozoa</taxon>
        <taxon>Octocorallia</taxon>
        <taxon>Malacalcyonacea</taxon>
        <taxon>Plexauridae</taxon>
        <taxon>Paramuricea</taxon>
    </lineage>
</organism>
<dbReference type="InterPro" id="IPR038765">
    <property type="entry name" value="Papain-like_cys_pep_sf"/>
</dbReference>